<sequence>MARHIIAVRVGAGGALALLVGLGAASAALADPGPTADDIAAVLTGYGLVSSDFTGSTTLLDAATALADNAQTDVFGGDVTASEVTNVFISDGIVNQPTRQALYYDSPLIAYDLNHVIPSGDEIQSVLSADGVTSSDFSGDTTVGEVANALAAYQGILTAGTDRGTDIFGGSVSASQVTAALGIDGYQFASASDVNAADIAADLNGATPPPGATNIPADYTFADGNPDTAAENGTPVDDQGYSALFGAEGGVGAHNAALDAALFQTDPVDAANFYNAVTYFEESNDHPLTDLVYSFDHNAFASATFDGIDGAFLQPGGGYLIPTDSLGFLATEIDFVLNGNGLSSILDSNVDLLAAGAADMDLGI</sequence>
<keyword evidence="1" id="KW-0732">Signal</keyword>
<dbReference type="EMBL" id="JAHCLR010000018">
    <property type="protein sequence ID" value="MBS9534065.1"/>
    <property type="molecule type" value="Genomic_DNA"/>
</dbReference>
<dbReference type="RefSeq" id="WP_214092947.1">
    <property type="nucleotide sequence ID" value="NZ_JAHCLR010000018.1"/>
</dbReference>
<accession>A0ABS5RIH3</accession>
<keyword evidence="3" id="KW-1185">Reference proteome</keyword>
<feature type="chain" id="PRO_5047330332" description="Peptidoglycan-binding protein" evidence="1">
    <location>
        <begin position="31"/>
        <end position="364"/>
    </location>
</feature>
<evidence type="ECO:0008006" key="4">
    <source>
        <dbReference type="Google" id="ProtNLM"/>
    </source>
</evidence>
<name>A0ABS5RIH3_9MYCO</name>
<comment type="caution">
    <text evidence="2">The sequence shown here is derived from an EMBL/GenBank/DDBJ whole genome shotgun (WGS) entry which is preliminary data.</text>
</comment>
<evidence type="ECO:0000313" key="3">
    <source>
        <dbReference type="Proteomes" id="UP001519535"/>
    </source>
</evidence>
<reference evidence="2 3" key="1">
    <citation type="submission" date="2021-05" db="EMBL/GenBank/DDBJ databases">
        <title>Mycobacterium acidophilum sp. nov., an extremely acid-tolerant member of the genus Mycobacterium.</title>
        <authorList>
            <person name="Xia J."/>
        </authorList>
    </citation>
    <scope>NUCLEOTIDE SEQUENCE [LARGE SCALE GENOMIC DNA]</scope>
    <source>
        <strain evidence="2 3">M1</strain>
    </source>
</reference>
<feature type="signal peptide" evidence="1">
    <location>
        <begin position="1"/>
        <end position="30"/>
    </location>
</feature>
<dbReference type="Proteomes" id="UP001519535">
    <property type="component" value="Unassembled WGS sequence"/>
</dbReference>
<proteinExistence type="predicted"/>
<protein>
    <recommendedName>
        <fullName evidence="4">Peptidoglycan-binding protein</fullName>
    </recommendedName>
</protein>
<organism evidence="2 3">
    <name type="scientific">Mycolicibacter acidiphilus</name>
    <dbReference type="NCBI Taxonomy" id="2835306"/>
    <lineage>
        <taxon>Bacteria</taxon>
        <taxon>Bacillati</taxon>
        <taxon>Actinomycetota</taxon>
        <taxon>Actinomycetes</taxon>
        <taxon>Mycobacteriales</taxon>
        <taxon>Mycobacteriaceae</taxon>
        <taxon>Mycolicibacter</taxon>
    </lineage>
</organism>
<evidence type="ECO:0000256" key="1">
    <source>
        <dbReference type="SAM" id="SignalP"/>
    </source>
</evidence>
<evidence type="ECO:0000313" key="2">
    <source>
        <dbReference type="EMBL" id="MBS9534065.1"/>
    </source>
</evidence>
<gene>
    <name evidence="2" type="ORF">KIH27_10765</name>
</gene>